<sequence length="293" mass="29497">MSSRFALIALMSMSLAACEGTGLPGMSKDAPVEEQGHKGPPGVSPLDAPIETGAEGAAVSTAEARTLNTNAFTARGNEPFWSVDASGKTAIYKTPSNQKGRAVRVERLTFAEGVEYIGVLDGSPFVLTVRGRDCTDDMSGQKFPMTAELKVGGRRNQGCAGPASPEVAQAVAAIKAPAPAAPKPAAVAKPKPAKARPAPAPVADKPEPAADTTPAPQPTPAADSAETEVDLPEIRTVTPDSPTPSAPAEAPTATPAETPAETAAPAASLPAPALTLPATPPSVDDADDAAASE</sequence>
<gene>
    <name evidence="3" type="ORF">SAMN04489858_10571</name>
</gene>
<feature type="region of interest" description="Disordered" evidence="1">
    <location>
        <begin position="26"/>
        <end position="45"/>
    </location>
</feature>
<dbReference type="AlphaFoldDB" id="A0A1I0ED41"/>
<accession>A0A1I0ED41</accession>
<organism evidence="3 4">
    <name type="scientific">Paracoccus homiensis</name>
    <dbReference type="NCBI Taxonomy" id="364199"/>
    <lineage>
        <taxon>Bacteria</taxon>
        <taxon>Pseudomonadati</taxon>
        <taxon>Pseudomonadota</taxon>
        <taxon>Alphaproteobacteria</taxon>
        <taxon>Rhodobacterales</taxon>
        <taxon>Paracoccaceae</taxon>
        <taxon>Paracoccus</taxon>
    </lineage>
</organism>
<name>A0A1I0ED41_9RHOB</name>
<feature type="compositionally biased region" description="Low complexity" evidence="1">
    <location>
        <begin position="246"/>
        <end position="277"/>
    </location>
</feature>
<reference evidence="3 4" key="1">
    <citation type="submission" date="2016-10" db="EMBL/GenBank/DDBJ databases">
        <authorList>
            <person name="de Groot N.N."/>
        </authorList>
    </citation>
    <scope>NUCLEOTIDE SEQUENCE [LARGE SCALE GENOMIC DNA]</scope>
    <source>
        <strain evidence="3 4">DSM 17862</strain>
    </source>
</reference>
<evidence type="ECO:0000256" key="1">
    <source>
        <dbReference type="SAM" id="MobiDB-lite"/>
    </source>
</evidence>
<keyword evidence="4" id="KW-1185">Reference proteome</keyword>
<proteinExistence type="predicted"/>
<evidence type="ECO:0000313" key="3">
    <source>
        <dbReference type="EMBL" id="SET42316.1"/>
    </source>
</evidence>
<dbReference type="EMBL" id="FOHO01000005">
    <property type="protein sequence ID" value="SET42316.1"/>
    <property type="molecule type" value="Genomic_DNA"/>
</dbReference>
<dbReference type="STRING" id="364199.SAMN04489858_10571"/>
<feature type="chain" id="PRO_5011588645" evidence="2">
    <location>
        <begin position="17"/>
        <end position="293"/>
    </location>
</feature>
<keyword evidence="2" id="KW-0732">Signal</keyword>
<dbReference type="PROSITE" id="PS51257">
    <property type="entry name" value="PROKAR_LIPOPROTEIN"/>
    <property type="match status" value="1"/>
</dbReference>
<feature type="signal peptide" evidence="2">
    <location>
        <begin position="1"/>
        <end position="16"/>
    </location>
</feature>
<evidence type="ECO:0000256" key="2">
    <source>
        <dbReference type="SAM" id="SignalP"/>
    </source>
</evidence>
<feature type="compositionally biased region" description="Low complexity" evidence="1">
    <location>
        <begin position="181"/>
        <end position="214"/>
    </location>
</feature>
<dbReference type="Proteomes" id="UP000199180">
    <property type="component" value="Unassembled WGS sequence"/>
</dbReference>
<feature type="compositionally biased region" description="Acidic residues" evidence="1">
    <location>
        <begin position="284"/>
        <end position="293"/>
    </location>
</feature>
<protein>
    <submittedName>
        <fullName evidence="3">Uncharacterized protein</fullName>
    </submittedName>
</protein>
<feature type="region of interest" description="Disordered" evidence="1">
    <location>
        <begin position="181"/>
        <end position="293"/>
    </location>
</feature>
<evidence type="ECO:0000313" key="4">
    <source>
        <dbReference type="Proteomes" id="UP000199180"/>
    </source>
</evidence>